<evidence type="ECO:0000256" key="7">
    <source>
        <dbReference type="ARBA" id="ARBA00023004"/>
    </source>
</evidence>
<keyword evidence="5 9" id="KW-0479">Metal-binding</keyword>
<dbReference type="EMBL" id="KL197731">
    <property type="protein sequence ID" value="KDQ53888.1"/>
    <property type="molecule type" value="Genomic_DNA"/>
</dbReference>
<keyword evidence="12" id="KW-1185">Reference proteome</keyword>
<keyword evidence="8 10" id="KW-0503">Monooxygenase</keyword>
<dbReference type="GO" id="GO:0005506">
    <property type="term" value="F:iron ion binding"/>
    <property type="evidence" value="ECO:0007669"/>
    <property type="project" value="InterPro"/>
</dbReference>
<evidence type="ECO:0000256" key="10">
    <source>
        <dbReference type="RuleBase" id="RU000461"/>
    </source>
</evidence>
<dbReference type="GO" id="GO:0016705">
    <property type="term" value="F:oxidoreductase activity, acting on paired donors, with incorporation or reduction of molecular oxygen"/>
    <property type="evidence" value="ECO:0007669"/>
    <property type="project" value="InterPro"/>
</dbReference>
<evidence type="ECO:0008006" key="13">
    <source>
        <dbReference type="Google" id="ProtNLM"/>
    </source>
</evidence>
<dbReference type="InParanoid" id="A0A067PG46"/>
<dbReference type="GO" id="GO:0004497">
    <property type="term" value="F:monooxygenase activity"/>
    <property type="evidence" value="ECO:0007669"/>
    <property type="project" value="UniProtKB-KW"/>
</dbReference>
<comment type="cofactor">
    <cofactor evidence="1 9">
        <name>heme</name>
        <dbReference type="ChEBI" id="CHEBI:30413"/>
    </cofactor>
</comment>
<feature type="binding site" description="axial binding residue" evidence="9">
    <location>
        <position position="81"/>
    </location>
    <ligand>
        <name>heme</name>
        <dbReference type="ChEBI" id="CHEBI:30413"/>
    </ligand>
    <ligandPart>
        <name>Fe</name>
        <dbReference type="ChEBI" id="CHEBI:18248"/>
    </ligandPart>
</feature>
<dbReference type="Gene3D" id="1.10.630.10">
    <property type="entry name" value="Cytochrome P450"/>
    <property type="match status" value="1"/>
</dbReference>
<comment type="pathway">
    <text evidence="2">Secondary metabolite biosynthesis.</text>
</comment>
<dbReference type="Proteomes" id="UP000027265">
    <property type="component" value="Unassembled WGS sequence"/>
</dbReference>
<evidence type="ECO:0000256" key="5">
    <source>
        <dbReference type="ARBA" id="ARBA00022723"/>
    </source>
</evidence>
<evidence type="ECO:0000313" key="11">
    <source>
        <dbReference type="EMBL" id="KDQ53888.1"/>
    </source>
</evidence>
<dbReference type="InterPro" id="IPR001128">
    <property type="entry name" value="Cyt_P450"/>
</dbReference>
<comment type="similarity">
    <text evidence="3 10">Belongs to the cytochrome P450 family.</text>
</comment>
<proteinExistence type="inferred from homology"/>
<evidence type="ECO:0000256" key="8">
    <source>
        <dbReference type="ARBA" id="ARBA00023033"/>
    </source>
</evidence>
<sequence length="158" mass="17336">MKETLRWLPIAPLGIPHAAAEDDAHNGYFIPKGSLVFGNSWSILHDPVAYPEPERFLKDGKLNPEVRDPGVAVFGFGRRICPGRHFSDNAMYILTSSLLSVFDIGPPLNQRGQPVLVTPQMTSGLLSTPVPFKCTIKPRSTVAEALIRDTQMDEVVIG</sequence>
<dbReference type="PANTHER" id="PTHR46300:SF7">
    <property type="entry name" value="P450, PUTATIVE (EUROFUNG)-RELATED"/>
    <property type="match status" value="1"/>
</dbReference>
<dbReference type="InterPro" id="IPR002401">
    <property type="entry name" value="Cyt_P450_E_grp-I"/>
</dbReference>
<dbReference type="HOGENOM" id="CLU_001570_20_2_1"/>
<evidence type="ECO:0000313" key="12">
    <source>
        <dbReference type="Proteomes" id="UP000027265"/>
    </source>
</evidence>
<evidence type="ECO:0000256" key="6">
    <source>
        <dbReference type="ARBA" id="ARBA00023002"/>
    </source>
</evidence>
<dbReference type="PROSITE" id="PS00086">
    <property type="entry name" value="CYTOCHROME_P450"/>
    <property type="match status" value="1"/>
</dbReference>
<dbReference type="PANTHER" id="PTHR46300">
    <property type="entry name" value="P450, PUTATIVE (EUROFUNG)-RELATED-RELATED"/>
    <property type="match status" value="1"/>
</dbReference>
<dbReference type="STRING" id="933084.A0A067PG46"/>
<keyword evidence="4 9" id="KW-0349">Heme</keyword>
<dbReference type="AlphaFoldDB" id="A0A067PG46"/>
<dbReference type="InterPro" id="IPR050364">
    <property type="entry name" value="Cytochrome_P450_fung"/>
</dbReference>
<dbReference type="Pfam" id="PF00067">
    <property type="entry name" value="p450"/>
    <property type="match status" value="1"/>
</dbReference>
<protein>
    <recommendedName>
        <fullName evidence="13">Cytochrome P450</fullName>
    </recommendedName>
</protein>
<evidence type="ECO:0000256" key="1">
    <source>
        <dbReference type="ARBA" id="ARBA00001971"/>
    </source>
</evidence>
<dbReference type="SUPFAM" id="SSF48264">
    <property type="entry name" value="Cytochrome P450"/>
    <property type="match status" value="1"/>
</dbReference>
<evidence type="ECO:0000256" key="2">
    <source>
        <dbReference type="ARBA" id="ARBA00005179"/>
    </source>
</evidence>
<gene>
    <name evidence="11" type="ORF">JAAARDRAFT_415692</name>
</gene>
<dbReference type="InterPro" id="IPR036396">
    <property type="entry name" value="Cyt_P450_sf"/>
</dbReference>
<dbReference type="GO" id="GO:0020037">
    <property type="term" value="F:heme binding"/>
    <property type="evidence" value="ECO:0007669"/>
    <property type="project" value="InterPro"/>
</dbReference>
<keyword evidence="7 9" id="KW-0408">Iron</keyword>
<keyword evidence="6 10" id="KW-0560">Oxidoreductase</keyword>
<reference evidence="12" key="1">
    <citation type="journal article" date="2014" name="Proc. Natl. Acad. Sci. U.S.A.">
        <title>Extensive sampling of basidiomycete genomes demonstrates inadequacy of the white-rot/brown-rot paradigm for wood decay fungi.</title>
        <authorList>
            <person name="Riley R."/>
            <person name="Salamov A.A."/>
            <person name="Brown D.W."/>
            <person name="Nagy L.G."/>
            <person name="Floudas D."/>
            <person name="Held B.W."/>
            <person name="Levasseur A."/>
            <person name="Lombard V."/>
            <person name="Morin E."/>
            <person name="Otillar R."/>
            <person name="Lindquist E.A."/>
            <person name="Sun H."/>
            <person name="LaButti K.M."/>
            <person name="Schmutz J."/>
            <person name="Jabbour D."/>
            <person name="Luo H."/>
            <person name="Baker S.E."/>
            <person name="Pisabarro A.G."/>
            <person name="Walton J.D."/>
            <person name="Blanchette R.A."/>
            <person name="Henrissat B."/>
            <person name="Martin F."/>
            <person name="Cullen D."/>
            <person name="Hibbett D.S."/>
            <person name="Grigoriev I.V."/>
        </authorList>
    </citation>
    <scope>NUCLEOTIDE SEQUENCE [LARGE SCALE GENOMIC DNA]</scope>
    <source>
        <strain evidence="12">MUCL 33604</strain>
    </source>
</reference>
<organism evidence="11 12">
    <name type="scientific">Jaapia argillacea MUCL 33604</name>
    <dbReference type="NCBI Taxonomy" id="933084"/>
    <lineage>
        <taxon>Eukaryota</taxon>
        <taxon>Fungi</taxon>
        <taxon>Dikarya</taxon>
        <taxon>Basidiomycota</taxon>
        <taxon>Agaricomycotina</taxon>
        <taxon>Agaricomycetes</taxon>
        <taxon>Agaricomycetidae</taxon>
        <taxon>Jaapiales</taxon>
        <taxon>Jaapiaceae</taxon>
        <taxon>Jaapia</taxon>
    </lineage>
</organism>
<dbReference type="OrthoDB" id="2789670at2759"/>
<evidence type="ECO:0000256" key="4">
    <source>
        <dbReference type="ARBA" id="ARBA00022617"/>
    </source>
</evidence>
<evidence type="ECO:0000256" key="3">
    <source>
        <dbReference type="ARBA" id="ARBA00010617"/>
    </source>
</evidence>
<dbReference type="PRINTS" id="PR00463">
    <property type="entry name" value="EP450I"/>
</dbReference>
<name>A0A067PG46_9AGAM</name>
<dbReference type="InterPro" id="IPR017972">
    <property type="entry name" value="Cyt_P450_CS"/>
</dbReference>
<evidence type="ECO:0000256" key="9">
    <source>
        <dbReference type="PIRSR" id="PIRSR602401-1"/>
    </source>
</evidence>
<accession>A0A067PG46</accession>